<dbReference type="Gene3D" id="3.40.50.1110">
    <property type="entry name" value="SGNH hydrolase"/>
    <property type="match status" value="1"/>
</dbReference>
<dbReference type="EMBL" id="MKEK01000001">
    <property type="protein sequence ID" value="OEY69665.1"/>
    <property type="molecule type" value="Genomic_DNA"/>
</dbReference>
<sequence>MRYSLRWYLLTLLCWPVLLWQGKRVRKLALRLPEANGKRYGEHGMGKPLRLLICGDSAAAGVGIADQQDALSGHLINQLSGAHQLQWQLHAKTGFSSKELVNMLQALPAQKFDVVVVSIGVNDVTALRSAQAYRIQIQQLMSCIHSKFADPFAEPIVLFSAIPDMQQFIALPSPLNHWLGIKAAELNQVLHSELVNWPKAIIVNAEMPLTEDMFAADGFHPSALGCAIWAQKLSEAFQLNKSLCISGTL</sequence>
<dbReference type="CDD" id="cd01836">
    <property type="entry name" value="FeeA_FeeB_like"/>
    <property type="match status" value="1"/>
</dbReference>
<keyword evidence="3" id="KW-1185">Reference proteome</keyword>
<comment type="caution">
    <text evidence="2">The sequence shown here is derived from an EMBL/GenBank/DDBJ whole genome shotgun (WGS) entry which is preliminary data.</text>
</comment>
<dbReference type="SUPFAM" id="SSF52266">
    <property type="entry name" value="SGNH hydrolase"/>
    <property type="match status" value="1"/>
</dbReference>
<evidence type="ECO:0000313" key="3">
    <source>
        <dbReference type="Proteomes" id="UP000242258"/>
    </source>
</evidence>
<dbReference type="Proteomes" id="UP000242258">
    <property type="component" value="Unassembled WGS sequence"/>
</dbReference>
<dbReference type="Pfam" id="PF13472">
    <property type="entry name" value="Lipase_GDSL_2"/>
    <property type="match status" value="1"/>
</dbReference>
<dbReference type="RefSeq" id="WP_070049235.1">
    <property type="nucleotide sequence ID" value="NZ_CBCSDO010000004.1"/>
</dbReference>
<dbReference type="OrthoDB" id="9804395at2"/>
<dbReference type="AlphaFoldDB" id="A0A1E7Q665"/>
<proteinExistence type="predicted"/>
<dbReference type="InterPro" id="IPR036514">
    <property type="entry name" value="SGNH_hydro_sf"/>
</dbReference>
<reference evidence="3" key="1">
    <citation type="submission" date="2016-09" db="EMBL/GenBank/DDBJ databases">
        <authorList>
            <person name="Wan X."/>
            <person name="Hou S."/>
        </authorList>
    </citation>
    <scope>NUCLEOTIDE SEQUENCE [LARGE SCALE GENOMIC DNA]</scope>
    <source>
        <strain evidence="3">KH87</strain>
    </source>
</reference>
<name>A0A1E7Q665_9GAMM</name>
<evidence type="ECO:0000259" key="1">
    <source>
        <dbReference type="Pfam" id="PF13472"/>
    </source>
</evidence>
<protein>
    <submittedName>
        <fullName evidence="2">G-D-S-L lipolytic protein</fullName>
    </submittedName>
</protein>
<feature type="domain" description="SGNH hydrolase-type esterase" evidence="1">
    <location>
        <begin position="55"/>
        <end position="227"/>
    </location>
</feature>
<dbReference type="STRING" id="1628148.BI198_08925"/>
<gene>
    <name evidence="2" type="ORF">BI198_08925</name>
</gene>
<accession>A0A1E7Q665</accession>
<evidence type="ECO:0000313" key="2">
    <source>
        <dbReference type="EMBL" id="OEY69665.1"/>
    </source>
</evidence>
<dbReference type="InterPro" id="IPR013830">
    <property type="entry name" value="SGNH_hydro"/>
</dbReference>
<dbReference type="GO" id="GO:0016788">
    <property type="term" value="F:hydrolase activity, acting on ester bonds"/>
    <property type="evidence" value="ECO:0007669"/>
    <property type="project" value="UniProtKB-ARBA"/>
</dbReference>
<organism evidence="2 3">
    <name type="scientific">Rheinheimera salexigens</name>
    <dbReference type="NCBI Taxonomy" id="1628148"/>
    <lineage>
        <taxon>Bacteria</taxon>
        <taxon>Pseudomonadati</taxon>
        <taxon>Pseudomonadota</taxon>
        <taxon>Gammaproteobacteria</taxon>
        <taxon>Chromatiales</taxon>
        <taxon>Chromatiaceae</taxon>
        <taxon>Rheinheimera</taxon>
    </lineage>
</organism>